<dbReference type="Gene3D" id="3.30.750.44">
    <property type="match status" value="1"/>
</dbReference>
<feature type="chain" id="PRO_5023102691" evidence="1">
    <location>
        <begin position="22"/>
        <end position="761"/>
    </location>
</feature>
<dbReference type="Gene3D" id="3.90.226.10">
    <property type="entry name" value="2-enoyl-CoA Hydratase, Chain A, domain 1"/>
    <property type="match status" value="1"/>
</dbReference>
<name>A0A5B9WCE2_9BACT</name>
<dbReference type="PROSITE" id="PS51257">
    <property type="entry name" value="PROKAR_LIPOPROTEIN"/>
    <property type="match status" value="1"/>
</dbReference>
<proteinExistence type="predicted"/>
<evidence type="ECO:0000313" key="3">
    <source>
        <dbReference type="EMBL" id="QEH37715.1"/>
    </source>
</evidence>
<dbReference type="Gene3D" id="2.60.120.260">
    <property type="entry name" value="Galactose-binding domain-like"/>
    <property type="match status" value="1"/>
</dbReference>
<dbReference type="GO" id="GO:0008236">
    <property type="term" value="F:serine-type peptidase activity"/>
    <property type="evidence" value="ECO:0007669"/>
    <property type="project" value="InterPro"/>
</dbReference>
<sequence length="761" mass="81326" precursor="true">MRTPWGLGVSLIFVACAGAAADDSPKNLGFEEGSVGQAPPGWVVTTAAYRADLVEGGAKEGKRCVRFHPAQAAEEPGVGILLQPVDARSFRGKAVRLRAALRVEEAAGGDGRAQLWMRVDRPGEKPGFFDNMSDRPVRARDWTTAEIRGDVAGDAEMIYVGLLAFGGAAVRMDDVRLDVAGDAEPIRAGGPRPLTPRGLDNLVAFTRLLGLVRHFHPSDEAAAADWERLAVAGVLEVEPAKDTDELCRKLRAVFAPVAPTARIYLTGQAPPPVPEALTNPPAGGRVVAWIHRGYGAKPFPAGLLGNVYSSRRGSHTLVDGKLPPGAQDPADAFPADLGAGVSCLVPIALYADESGTRPAVPKGEAPKPVAGRLTGDDRATRLADVILIWNILEHFYPYFDVARADWPATLRLALESAATDKDGLAFLATLRRMVASLRDGHGNVVFGEQPPAGPLPIRWDWVEGKLVVTEVAPEAGGPDVRRGDVVRAIDGRPAAEVVEDAERLISAATPQWARWNALRAIANGPPGSRTTLGLERADGTFHRASLIHAEPGMPPSESRPPKVAEVRPGIFYVDLDRVSDADFREALPRLEKASGIVFDFRGYPSRISPDTFFPHLVDHPVASPQWHIPTILKPGRGGMTFDRGGEWSLRPAAPFLKARRAFLIDGRAISYAESCLGIVEHEHLGELVGGPTAGTNGNINVIDLPGGYKVVFTGMKVLKHDGSRHHGVGIRPTVPVSRTIRGVAEGKDEALEKAIGIVGRP</sequence>
<gene>
    <name evidence="3" type="ORF">OJF2_63060</name>
</gene>
<keyword evidence="4" id="KW-1185">Reference proteome</keyword>
<protein>
    <submittedName>
        <fullName evidence="3">Peptidase family S41</fullName>
    </submittedName>
</protein>
<dbReference type="InterPro" id="IPR029045">
    <property type="entry name" value="ClpP/crotonase-like_dom_sf"/>
</dbReference>
<dbReference type="RefSeq" id="WP_246196240.1">
    <property type="nucleotide sequence ID" value="NZ_CP042997.1"/>
</dbReference>
<dbReference type="KEGG" id="agv:OJF2_63060"/>
<dbReference type="SUPFAM" id="SSF52096">
    <property type="entry name" value="ClpP/crotonase"/>
    <property type="match status" value="1"/>
</dbReference>
<accession>A0A5B9WCE2</accession>
<evidence type="ECO:0000313" key="4">
    <source>
        <dbReference type="Proteomes" id="UP000324233"/>
    </source>
</evidence>
<dbReference type="InterPro" id="IPR005151">
    <property type="entry name" value="Tail-specific_protease"/>
</dbReference>
<evidence type="ECO:0000256" key="1">
    <source>
        <dbReference type="SAM" id="SignalP"/>
    </source>
</evidence>
<dbReference type="EMBL" id="CP042997">
    <property type="protein sequence ID" value="QEH37715.1"/>
    <property type="molecule type" value="Genomic_DNA"/>
</dbReference>
<dbReference type="GO" id="GO:0006508">
    <property type="term" value="P:proteolysis"/>
    <property type="evidence" value="ECO:0007669"/>
    <property type="project" value="InterPro"/>
</dbReference>
<organism evidence="3 4">
    <name type="scientific">Aquisphaera giovannonii</name>
    <dbReference type="NCBI Taxonomy" id="406548"/>
    <lineage>
        <taxon>Bacteria</taxon>
        <taxon>Pseudomonadati</taxon>
        <taxon>Planctomycetota</taxon>
        <taxon>Planctomycetia</taxon>
        <taxon>Isosphaerales</taxon>
        <taxon>Isosphaeraceae</taxon>
        <taxon>Aquisphaera</taxon>
    </lineage>
</organism>
<dbReference type="Proteomes" id="UP000324233">
    <property type="component" value="Chromosome"/>
</dbReference>
<keyword evidence="1" id="KW-0732">Signal</keyword>
<reference evidence="3 4" key="1">
    <citation type="submission" date="2019-08" db="EMBL/GenBank/DDBJ databases">
        <title>Deep-cultivation of Planctomycetes and their phenomic and genomic characterization uncovers novel biology.</title>
        <authorList>
            <person name="Wiegand S."/>
            <person name="Jogler M."/>
            <person name="Boedeker C."/>
            <person name="Pinto D."/>
            <person name="Vollmers J."/>
            <person name="Rivas-Marin E."/>
            <person name="Kohn T."/>
            <person name="Peeters S.H."/>
            <person name="Heuer A."/>
            <person name="Rast P."/>
            <person name="Oberbeckmann S."/>
            <person name="Bunk B."/>
            <person name="Jeske O."/>
            <person name="Meyerdierks A."/>
            <person name="Storesund J.E."/>
            <person name="Kallscheuer N."/>
            <person name="Luecker S."/>
            <person name="Lage O.M."/>
            <person name="Pohl T."/>
            <person name="Merkel B.J."/>
            <person name="Hornburger P."/>
            <person name="Mueller R.-W."/>
            <person name="Bruemmer F."/>
            <person name="Labrenz M."/>
            <person name="Spormann A.M."/>
            <person name="Op den Camp H."/>
            <person name="Overmann J."/>
            <person name="Amann R."/>
            <person name="Jetten M.S.M."/>
            <person name="Mascher T."/>
            <person name="Medema M.H."/>
            <person name="Devos D.P."/>
            <person name="Kaster A.-K."/>
            <person name="Ovreas L."/>
            <person name="Rohde M."/>
            <person name="Galperin M.Y."/>
            <person name="Jogler C."/>
        </authorList>
    </citation>
    <scope>NUCLEOTIDE SEQUENCE [LARGE SCALE GENOMIC DNA]</scope>
    <source>
        <strain evidence="3 4">OJF2</strain>
    </source>
</reference>
<feature type="signal peptide" evidence="1">
    <location>
        <begin position="1"/>
        <end position="21"/>
    </location>
</feature>
<dbReference type="Pfam" id="PF03572">
    <property type="entry name" value="Peptidase_S41"/>
    <property type="match status" value="1"/>
</dbReference>
<feature type="domain" description="Tail specific protease" evidence="2">
    <location>
        <begin position="660"/>
        <end position="736"/>
    </location>
</feature>
<dbReference type="AlphaFoldDB" id="A0A5B9WCE2"/>
<evidence type="ECO:0000259" key="2">
    <source>
        <dbReference type="Pfam" id="PF03572"/>
    </source>
</evidence>